<reference evidence="10 11" key="1">
    <citation type="submission" date="2015-06" db="EMBL/GenBank/DDBJ databases">
        <title>Draft genome of the ant-associated black yeast Phialophora attae CBS 131958.</title>
        <authorList>
            <person name="Moreno L.F."/>
            <person name="Stielow B.J."/>
            <person name="de Hoog S."/>
            <person name="Vicente V.A."/>
            <person name="Weiss V.A."/>
            <person name="de Vries M."/>
            <person name="Cruz L.M."/>
            <person name="Souza E.M."/>
        </authorList>
    </citation>
    <scope>NUCLEOTIDE SEQUENCE [LARGE SCALE GENOMIC DNA]</scope>
    <source>
        <strain evidence="10 11">CBS 131958</strain>
    </source>
</reference>
<feature type="transmembrane region" description="Helical" evidence="8">
    <location>
        <begin position="296"/>
        <end position="318"/>
    </location>
</feature>
<dbReference type="InterPro" id="IPR036259">
    <property type="entry name" value="MFS_trans_sf"/>
</dbReference>
<feature type="transmembrane region" description="Helical" evidence="8">
    <location>
        <begin position="208"/>
        <end position="227"/>
    </location>
</feature>
<keyword evidence="4 8" id="KW-0812">Transmembrane</keyword>
<keyword evidence="3 7" id="KW-0813">Transport</keyword>
<dbReference type="InterPro" id="IPR050360">
    <property type="entry name" value="MFS_Sugar_Transporters"/>
</dbReference>
<feature type="transmembrane region" description="Helical" evidence="8">
    <location>
        <begin position="116"/>
        <end position="135"/>
    </location>
</feature>
<evidence type="ECO:0000256" key="1">
    <source>
        <dbReference type="ARBA" id="ARBA00004141"/>
    </source>
</evidence>
<feature type="transmembrane region" description="Helical" evidence="8">
    <location>
        <begin position="443"/>
        <end position="461"/>
    </location>
</feature>
<dbReference type="PROSITE" id="PS50850">
    <property type="entry name" value="MFS"/>
    <property type="match status" value="1"/>
</dbReference>
<dbReference type="GO" id="GO:0005351">
    <property type="term" value="F:carbohydrate:proton symporter activity"/>
    <property type="evidence" value="ECO:0007669"/>
    <property type="project" value="TreeGrafter"/>
</dbReference>
<proteinExistence type="inferred from homology"/>
<dbReference type="EMBL" id="LFJN01000004">
    <property type="protein sequence ID" value="KPI43693.1"/>
    <property type="molecule type" value="Genomic_DNA"/>
</dbReference>
<dbReference type="AlphaFoldDB" id="A0A0N1H8W3"/>
<comment type="subcellular location">
    <subcellularLocation>
        <location evidence="1">Membrane</location>
        <topology evidence="1">Multi-pass membrane protein</topology>
    </subcellularLocation>
</comment>
<sequence length="544" mass="61450">MPSNNLGDDIQFKAAETGAADPIIQRLAQEDKVPWYRKKNLRHLYFVLFPTAMGIEITSGFDSQMINAMQFLDPWNDYFGKPQREMNGFIAASYSLGAILSLPFVPIINERFGRRWAIFIGSWIMVIGAIIQCFAQNRANYIIARAILGFGIPMAIVAGSSLIGELGYPKERPVLTSLFNVSYFVGELTAAGIAFGTRSIAGEWAWRLPGILQAVPSLLNLTLIFFVPESPRWLVSKDRHDEAYAILTKYHAEGDPDSEFVRAEMAQIQTTIAIELEASKKSWFDLFTSSGMRRRVIISTALGLFTQWSGNTLISYYLSTILTMIGWTDSDDKNKVNVGISAWSLITASIAAFAVLRFRRRVMYMICTISLLCVYIGWTVAMERAMTAVDEGGKNNAAGIMVLVFIYLYKPCYNIGYNALTYTYLVELWPFAERSRGIAYFQLWGRLSTFFTTFINPIAMADIGWKWLIFYCCWLAFEIVFVYFMFPETYGRTLEELAFIFEDKNKAERAIAAVEKARAGLDDDEKRVSLSTVEDTHGQLGRAV</sequence>
<feature type="transmembrane region" description="Helical" evidence="8">
    <location>
        <begin position="175"/>
        <end position="196"/>
    </location>
</feature>
<keyword evidence="5 8" id="KW-1133">Transmembrane helix</keyword>
<dbReference type="Proteomes" id="UP000038010">
    <property type="component" value="Unassembled WGS sequence"/>
</dbReference>
<organism evidence="10 11">
    <name type="scientific">Cyphellophora attinorum</name>
    <dbReference type="NCBI Taxonomy" id="1664694"/>
    <lineage>
        <taxon>Eukaryota</taxon>
        <taxon>Fungi</taxon>
        <taxon>Dikarya</taxon>
        <taxon>Ascomycota</taxon>
        <taxon>Pezizomycotina</taxon>
        <taxon>Eurotiomycetes</taxon>
        <taxon>Chaetothyriomycetidae</taxon>
        <taxon>Chaetothyriales</taxon>
        <taxon>Cyphellophoraceae</taxon>
        <taxon>Cyphellophora</taxon>
    </lineage>
</organism>
<feature type="transmembrane region" description="Helical" evidence="8">
    <location>
        <begin position="44"/>
        <end position="66"/>
    </location>
</feature>
<evidence type="ECO:0000313" key="10">
    <source>
        <dbReference type="EMBL" id="KPI43693.1"/>
    </source>
</evidence>
<feature type="transmembrane region" description="Helical" evidence="8">
    <location>
        <begin position="393"/>
        <end position="409"/>
    </location>
</feature>
<evidence type="ECO:0000313" key="11">
    <source>
        <dbReference type="Proteomes" id="UP000038010"/>
    </source>
</evidence>
<dbReference type="VEuPathDB" id="FungiDB:AB675_6310"/>
<comment type="similarity">
    <text evidence="2 7">Belongs to the major facilitator superfamily. Sugar transporter (TC 2.A.1.1) family.</text>
</comment>
<dbReference type="PANTHER" id="PTHR48022:SF29">
    <property type="entry name" value="SUGAR TRANSPORTER, PUTATIVE (AFU_ORTHOLOGUE AFUA_6G14500)-RELATED"/>
    <property type="match status" value="1"/>
</dbReference>
<feature type="transmembrane region" description="Helical" evidence="8">
    <location>
        <begin position="86"/>
        <end position="104"/>
    </location>
</feature>
<name>A0A0N1H8W3_9EURO</name>
<dbReference type="Pfam" id="PF00083">
    <property type="entry name" value="Sugar_tr"/>
    <property type="match status" value="1"/>
</dbReference>
<gene>
    <name evidence="10" type="ORF">AB675_6310</name>
</gene>
<dbReference type="PANTHER" id="PTHR48022">
    <property type="entry name" value="PLASTIDIC GLUCOSE TRANSPORTER 4"/>
    <property type="match status" value="1"/>
</dbReference>
<dbReference type="GO" id="GO:0016020">
    <property type="term" value="C:membrane"/>
    <property type="evidence" value="ECO:0007669"/>
    <property type="project" value="UniProtKB-SubCell"/>
</dbReference>
<feature type="transmembrane region" description="Helical" evidence="8">
    <location>
        <begin position="363"/>
        <end position="381"/>
    </location>
</feature>
<dbReference type="InterPro" id="IPR003663">
    <property type="entry name" value="Sugar/inositol_transpt"/>
</dbReference>
<feature type="domain" description="Major facilitator superfamily (MFS) profile" evidence="9">
    <location>
        <begin position="48"/>
        <end position="490"/>
    </location>
</feature>
<dbReference type="FunFam" id="1.20.1250.20:FF:000117">
    <property type="entry name" value="MFS hexose transporter"/>
    <property type="match status" value="1"/>
</dbReference>
<keyword evidence="6 8" id="KW-0472">Membrane</keyword>
<evidence type="ECO:0000256" key="3">
    <source>
        <dbReference type="ARBA" id="ARBA00022448"/>
    </source>
</evidence>
<keyword evidence="10" id="KW-0762">Sugar transport</keyword>
<keyword evidence="11" id="KW-1185">Reference proteome</keyword>
<dbReference type="OrthoDB" id="6133115at2759"/>
<dbReference type="GeneID" id="28738473"/>
<accession>A0A0N1H8W3</accession>
<evidence type="ECO:0000256" key="8">
    <source>
        <dbReference type="SAM" id="Phobius"/>
    </source>
</evidence>
<evidence type="ECO:0000256" key="4">
    <source>
        <dbReference type="ARBA" id="ARBA00022692"/>
    </source>
</evidence>
<protein>
    <submittedName>
        <fullName evidence="10">High-affinity glucose transporter</fullName>
    </submittedName>
</protein>
<evidence type="ECO:0000256" key="2">
    <source>
        <dbReference type="ARBA" id="ARBA00010992"/>
    </source>
</evidence>
<evidence type="ECO:0000256" key="7">
    <source>
        <dbReference type="RuleBase" id="RU003346"/>
    </source>
</evidence>
<evidence type="ECO:0000256" key="5">
    <source>
        <dbReference type="ARBA" id="ARBA00022989"/>
    </source>
</evidence>
<dbReference type="SUPFAM" id="SSF103473">
    <property type="entry name" value="MFS general substrate transporter"/>
    <property type="match status" value="1"/>
</dbReference>
<dbReference type="InterPro" id="IPR020846">
    <property type="entry name" value="MFS_dom"/>
</dbReference>
<comment type="caution">
    <text evidence="10">The sequence shown here is derived from an EMBL/GenBank/DDBJ whole genome shotgun (WGS) entry which is preliminary data.</text>
</comment>
<dbReference type="RefSeq" id="XP_018003656.1">
    <property type="nucleotide sequence ID" value="XM_018146593.1"/>
</dbReference>
<evidence type="ECO:0000256" key="6">
    <source>
        <dbReference type="ARBA" id="ARBA00023136"/>
    </source>
</evidence>
<dbReference type="NCBIfam" id="TIGR00879">
    <property type="entry name" value="SP"/>
    <property type="match status" value="1"/>
</dbReference>
<evidence type="ECO:0000259" key="9">
    <source>
        <dbReference type="PROSITE" id="PS50850"/>
    </source>
</evidence>
<dbReference type="InterPro" id="IPR005828">
    <property type="entry name" value="MFS_sugar_transport-like"/>
</dbReference>
<feature type="transmembrane region" description="Helical" evidence="8">
    <location>
        <begin position="338"/>
        <end position="356"/>
    </location>
</feature>
<feature type="transmembrane region" description="Helical" evidence="8">
    <location>
        <begin position="141"/>
        <end position="163"/>
    </location>
</feature>
<dbReference type="Gene3D" id="1.20.1250.20">
    <property type="entry name" value="MFS general substrate transporter like domains"/>
    <property type="match status" value="1"/>
</dbReference>
<feature type="transmembrane region" description="Helical" evidence="8">
    <location>
        <begin position="467"/>
        <end position="486"/>
    </location>
</feature>